<keyword evidence="8" id="KW-0732">Signal</keyword>
<evidence type="ECO:0000256" key="2">
    <source>
        <dbReference type="ARBA" id="ARBA00022448"/>
    </source>
</evidence>
<dbReference type="AlphaFoldDB" id="A0A4P7W202"/>
<reference evidence="11" key="1">
    <citation type="submission" date="2019-02" db="EMBL/GenBank/DDBJ databases">
        <title>Isolation and identification of novel species under the genus Muribaculum.</title>
        <authorList>
            <person name="Miyake S."/>
            <person name="Ding Y."/>
            <person name="Low A."/>
            <person name="Soh M."/>
            <person name="Seedorf H."/>
        </authorList>
    </citation>
    <scope>NUCLEOTIDE SEQUENCE [LARGE SCALE GENOMIC DNA]</scope>
    <source>
        <strain evidence="11">H5</strain>
    </source>
</reference>
<dbReference type="RefSeq" id="WP_136414845.1">
    <property type="nucleotide sequence ID" value="NZ_CP039396.1"/>
</dbReference>
<dbReference type="KEGG" id="ddb:E7747_06435"/>
<dbReference type="InterPro" id="IPR008969">
    <property type="entry name" value="CarboxyPept-like_regulatory"/>
</dbReference>
<dbReference type="Gene3D" id="2.60.40.1120">
    <property type="entry name" value="Carboxypeptidase-like, regulatory domain"/>
    <property type="match status" value="1"/>
</dbReference>
<dbReference type="InterPro" id="IPR039426">
    <property type="entry name" value="TonB-dep_rcpt-like"/>
</dbReference>
<comment type="subcellular location">
    <subcellularLocation>
        <location evidence="1 7">Cell outer membrane</location>
        <topology evidence="1 7">Multi-pass membrane protein</topology>
    </subcellularLocation>
</comment>
<proteinExistence type="inferred from homology"/>
<dbReference type="SUPFAM" id="SSF49464">
    <property type="entry name" value="Carboxypeptidase regulatory domain-like"/>
    <property type="match status" value="1"/>
</dbReference>
<dbReference type="Pfam" id="PF13715">
    <property type="entry name" value="CarbopepD_reg_2"/>
    <property type="match status" value="1"/>
</dbReference>
<keyword evidence="6 7" id="KW-0998">Cell outer membrane</keyword>
<accession>A0A4P7W202</accession>
<dbReference type="FunFam" id="2.60.40.1120:FF:000003">
    <property type="entry name" value="Outer membrane protein Omp121"/>
    <property type="match status" value="1"/>
</dbReference>
<dbReference type="InterPro" id="IPR023997">
    <property type="entry name" value="TonB-dep_OMP_SusC/RagA_CS"/>
</dbReference>
<evidence type="ECO:0000256" key="7">
    <source>
        <dbReference type="PROSITE-ProRule" id="PRU01360"/>
    </source>
</evidence>
<dbReference type="InterPro" id="IPR023996">
    <property type="entry name" value="TonB-dep_OMP_SusC/RagA"/>
</dbReference>
<keyword evidence="11" id="KW-1185">Reference proteome</keyword>
<evidence type="ECO:0000313" key="11">
    <source>
        <dbReference type="Proteomes" id="UP000297149"/>
    </source>
</evidence>
<evidence type="ECO:0000256" key="8">
    <source>
        <dbReference type="SAM" id="SignalP"/>
    </source>
</evidence>
<dbReference type="Proteomes" id="UP000297149">
    <property type="component" value="Chromosome"/>
</dbReference>
<dbReference type="Gene3D" id="2.40.170.20">
    <property type="entry name" value="TonB-dependent receptor, beta-barrel domain"/>
    <property type="match status" value="1"/>
</dbReference>
<name>A0A4P7W202_9BACT</name>
<evidence type="ECO:0000256" key="1">
    <source>
        <dbReference type="ARBA" id="ARBA00004571"/>
    </source>
</evidence>
<evidence type="ECO:0000256" key="4">
    <source>
        <dbReference type="ARBA" id="ARBA00022692"/>
    </source>
</evidence>
<protein>
    <submittedName>
        <fullName evidence="10">SusC/RagA family TonB-linked outer membrane protein</fullName>
    </submittedName>
</protein>
<dbReference type="PROSITE" id="PS52016">
    <property type="entry name" value="TONB_DEPENDENT_REC_3"/>
    <property type="match status" value="1"/>
</dbReference>
<evidence type="ECO:0000313" key="10">
    <source>
        <dbReference type="EMBL" id="QCD41951.1"/>
    </source>
</evidence>
<feature type="domain" description="TonB-dependent receptor plug" evidence="9">
    <location>
        <begin position="146"/>
        <end position="252"/>
    </location>
</feature>
<dbReference type="GO" id="GO:0009279">
    <property type="term" value="C:cell outer membrane"/>
    <property type="evidence" value="ECO:0007669"/>
    <property type="project" value="UniProtKB-SubCell"/>
</dbReference>
<dbReference type="Gene3D" id="2.170.130.10">
    <property type="entry name" value="TonB-dependent receptor, plug domain"/>
    <property type="match status" value="1"/>
</dbReference>
<dbReference type="NCBIfam" id="TIGR04056">
    <property type="entry name" value="OMP_RagA_SusC"/>
    <property type="match status" value="1"/>
</dbReference>
<feature type="signal peptide" evidence="8">
    <location>
        <begin position="1"/>
        <end position="39"/>
    </location>
</feature>
<dbReference type="NCBIfam" id="TIGR04057">
    <property type="entry name" value="SusC_RagA_signa"/>
    <property type="match status" value="1"/>
</dbReference>
<dbReference type="EMBL" id="CP039396">
    <property type="protein sequence ID" value="QCD41951.1"/>
    <property type="molecule type" value="Genomic_DNA"/>
</dbReference>
<dbReference type="InterPro" id="IPR036942">
    <property type="entry name" value="Beta-barrel_TonB_sf"/>
</dbReference>
<evidence type="ECO:0000259" key="9">
    <source>
        <dbReference type="Pfam" id="PF07715"/>
    </source>
</evidence>
<comment type="similarity">
    <text evidence="7">Belongs to the TonB-dependent receptor family.</text>
</comment>
<evidence type="ECO:0000256" key="3">
    <source>
        <dbReference type="ARBA" id="ARBA00022452"/>
    </source>
</evidence>
<feature type="chain" id="PRO_5020482741" evidence="8">
    <location>
        <begin position="40"/>
        <end position="886"/>
    </location>
</feature>
<organism evidence="10 11">
    <name type="scientific">Duncaniella dubosii</name>
    <dbReference type="NCBI Taxonomy" id="2518971"/>
    <lineage>
        <taxon>Bacteria</taxon>
        <taxon>Pseudomonadati</taxon>
        <taxon>Bacteroidota</taxon>
        <taxon>Bacteroidia</taxon>
        <taxon>Bacteroidales</taxon>
        <taxon>Muribaculaceae</taxon>
        <taxon>Duncaniella</taxon>
    </lineage>
</organism>
<dbReference type="InterPro" id="IPR037066">
    <property type="entry name" value="Plug_dom_sf"/>
</dbReference>
<dbReference type="InterPro" id="IPR012910">
    <property type="entry name" value="Plug_dom"/>
</dbReference>
<dbReference type="FunFam" id="2.170.130.10:FF:000008">
    <property type="entry name" value="SusC/RagA family TonB-linked outer membrane protein"/>
    <property type="match status" value="1"/>
</dbReference>
<sequence>MKRNSKAPVSGFNPVTDRKLACTALALCLMGGAAQTVQASDSRGGQPVESQQVATTQRVTGVVLDENGEPMIGVSVLEEGTKVGVATDFDGQFTLNVRPGATLHFSYIGYKPQSVKVDGRSSIEVTMELDSNVLDEVVAIGYGTIKKRDLTGAVASVKNEDITLSPTSNAMDALQGKVAGLDITRASGQAGATPSVQLRGNRSFTASGTPTYIIDGMPGDINTINPNDIESIEVLKDASSTAIYGSSGANGIIIVTTKSGKEGKTTVNFNAYVGVNGWSTVPKVYNSRGFYELRKQAITAGGGPTDPTDILGSAALAYQGALDLNPNLTVDSWLGANSIDWTDALLKTGVTQNYSVSVSGGTEKTKAYFSLNFSDEEGQYSNDNNKIYSTNIRIDHKVRSWLDLGVNLQGSYTYRNSAYAKLDRMLTQSPIGSLYDEEGNVNRTPVAGSQDASLLLNNKSNYRNNYQQTRIYLNPYIRVSPFKGFSWESRLNATLHYNTHNYFQGEGSYNYYADSQSTTVEGTNAHVKAYVDQDNYANYKWENILTYNFILNRDHNFTLTGVTSWNHNRMSGIYGEGTNLSSNSYLWHNLSENKANIANTLAKSEYVMSKGLGFVGRINYSFAGKYLASVSVRHDGSSRLADGNRWDTFPAFSLGWRISDEPFMSKLRGSWLDNLKLRVGYGVTGTASIDPYSSFSSLIPGMTILGGGLADTSYFTENIANLSLTWEKSKSWNFGLDASVLNGRIDLTADYYRTKTEGVIYSRLLPVNNGSFNASTQYKTNVNICETLNHGIELAVTGRPFIERRPGDFSWTINGTFTANHEEITRLMTPDQEYMTNGDGGPVYYKGYPVNSYYHYKLQGTWKTSEAEDAAVFGCKPGDLKVYVPV</sequence>
<keyword evidence="3 7" id="KW-1134">Transmembrane beta strand</keyword>
<keyword evidence="2 7" id="KW-0813">Transport</keyword>
<dbReference type="SUPFAM" id="SSF56935">
    <property type="entry name" value="Porins"/>
    <property type="match status" value="1"/>
</dbReference>
<evidence type="ECO:0000256" key="5">
    <source>
        <dbReference type="ARBA" id="ARBA00023136"/>
    </source>
</evidence>
<gene>
    <name evidence="10" type="ORF">E7747_06435</name>
</gene>
<keyword evidence="4 7" id="KW-0812">Transmembrane</keyword>
<keyword evidence="5 7" id="KW-0472">Membrane</keyword>
<dbReference type="Pfam" id="PF07715">
    <property type="entry name" value="Plug"/>
    <property type="match status" value="1"/>
</dbReference>
<evidence type="ECO:0000256" key="6">
    <source>
        <dbReference type="ARBA" id="ARBA00023237"/>
    </source>
</evidence>